<name>C4XJE6_SOLM1</name>
<protein>
    <recommendedName>
        <fullName evidence="1">DUF4145 domain-containing protein</fullName>
    </recommendedName>
</protein>
<dbReference type="Proteomes" id="UP000009071">
    <property type="component" value="Chromosome"/>
</dbReference>
<dbReference type="HOGENOM" id="CLU_096471_0_0_7"/>
<dbReference type="KEGG" id="dma:DMR_32050"/>
<gene>
    <name evidence="2" type="ordered locus">DMR_32050</name>
</gene>
<dbReference type="RefSeq" id="WP_015861848.1">
    <property type="nucleotide sequence ID" value="NC_012796.1"/>
</dbReference>
<sequence length="244" mass="27201">MDRNYILNLQFTTNEQTKIVCPRCGVGKLACVPKSIFMKASAEIDYVDPESCDFVVSGILACTFEECRYPISFAGIASTEPAYDQSPSGWSYHDTLTPKFFFPPLPIFQIPKNTPSTIAEELNLSFSSFFNDTLSAGAHARNAVERFLDENGVSGEINAKNGNKTKLKLHRRIEIFKASEESLAMRLMAVKWLGNEAAHGGVLLKKDILDVYEVLSFVIDDIYVHRSRAVRTGEISKAIECKSK</sequence>
<keyword evidence="3" id="KW-1185">Reference proteome</keyword>
<dbReference type="EMBL" id="AP010904">
    <property type="protein sequence ID" value="BAH76696.1"/>
    <property type="molecule type" value="Genomic_DNA"/>
</dbReference>
<dbReference type="eggNOG" id="ENOG5032RNM">
    <property type="taxonomic scope" value="Bacteria"/>
</dbReference>
<evidence type="ECO:0000313" key="3">
    <source>
        <dbReference type="Proteomes" id="UP000009071"/>
    </source>
</evidence>
<dbReference type="Pfam" id="PF13643">
    <property type="entry name" value="DUF4145"/>
    <property type="match status" value="1"/>
</dbReference>
<feature type="domain" description="DUF4145" evidence="1">
    <location>
        <begin position="128"/>
        <end position="215"/>
    </location>
</feature>
<proteinExistence type="predicted"/>
<dbReference type="InterPro" id="IPR025285">
    <property type="entry name" value="DUF4145"/>
</dbReference>
<reference evidence="2 3" key="1">
    <citation type="journal article" date="2009" name="Genome Res.">
        <title>Whole genome sequence of Desulfovibrio magneticus strain RS-1 revealed common gene clusters in magnetotactic bacteria.</title>
        <authorList>
            <person name="Nakazawa H."/>
            <person name="Arakaki A."/>
            <person name="Narita-Yamada S."/>
            <person name="Yashiro I."/>
            <person name="Jinno K."/>
            <person name="Aoki N."/>
            <person name="Tsuruyama A."/>
            <person name="Okamura Y."/>
            <person name="Tanikawa S."/>
            <person name="Fujita N."/>
            <person name="Takeyama H."/>
            <person name="Matsunaga T."/>
        </authorList>
    </citation>
    <scope>NUCLEOTIDE SEQUENCE [LARGE SCALE GENOMIC DNA]</scope>
    <source>
        <strain evidence="3">ATCC 700980 / DSM 13731 / RS-1</strain>
    </source>
</reference>
<organism evidence="2 3">
    <name type="scientific">Solidesulfovibrio magneticus (strain ATCC 700980 / DSM 13731 / RS-1)</name>
    <name type="common">Desulfovibrio magneticus</name>
    <dbReference type="NCBI Taxonomy" id="573370"/>
    <lineage>
        <taxon>Bacteria</taxon>
        <taxon>Pseudomonadati</taxon>
        <taxon>Thermodesulfobacteriota</taxon>
        <taxon>Desulfovibrionia</taxon>
        <taxon>Desulfovibrionales</taxon>
        <taxon>Desulfovibrionaceae</taxon>
        <taxon>Solidesulfovibrio</taxon>
    </lineage>
</organism>
<evidence type="ECO:0000313" key="2">
    <source>
        <dbReference type="EMBL" id="BAH76696.1"/>
    </source>
</evidence>
<evidence type="ECO:0000259" key="1">
    <source>
        <dbReference type="Pfam" id="PF13643"/>
    </source>
</evidence>
<accession>C4XJE6</accession>
<dbReference type="AlphaFoldDB" id="C4XJE6"/>
<dbReference type="OrthoDB" id="4558460at2"/>